<dbReference type="STRING" id="27349.A0A0L6V187"/>
<name>A0A0L6V187_9BASI</name>
<feature type="region of interest" description="Disordered" evidence="1">
    <location>
        <begin position="1"/>
        <end position="36"/>
    </location>
</feature>
<dbReference type="PANTHER" id="PTHR47204">
    <property type="entry name" value="OS02G0168900 PROTEIN"/>
    <property type="match status" value="1"/>
</dbReference>
<dbReference type="EMBL" id="LAVV01008069">
    <property type="protein sequence ID" value="KNZ53890.1"/>
    <property type="molecule type" value="Genomic_DNA"/>
</dbReference>
<keyword evidence="3" id="KW-1185">Reference proteome</keyword>
<dbReference type="InterPro" id="IPR013924">
    <property type="entry name" value="RNase_H2_suC"/>
</dbReference>
<dbReference type="PANTHER" id="PTHR47204:SF1">
    <property type="entry name" value="RIBONUCLEASE H2 SUBUNIT C"/>
    <property type="match status" value="1"/>
</dbReference>
<dbReference type="GO" id="GO:0006401">
    <property type="term" value="P:RNA catabolic process"/>
    <property type="evidence" value="ECO:0007669"/>
    <property type="project" value="InterPro"/>
</dbReference>
<feature type="compositionally biased region" description="Basic and acidic residues" evidence="1">
    <location>
        <begin position="165"/>
        <end position="174"/>
    </location>
</feature>
<accession>A0A0L6V187</accession>
<feature type="compositionally biased region" description="Basic residues" evidence="1">
    <location>
        <begin position="142"/>
        <end position="156"/>
    </location>
</feature>
<reference evidence="2 3" key="1">
    <citation type="submission" date="2015-08" db="EMBL/GenBank/DDBJ databases">
        <title>Next Generation Sequencing and Analysis of the Genome of Puccinia sorghi L Schw, the Causal Agent of Maize Common Rust.</title>
        <authorList>
            <person name="Rochi L."/>
            <person name="Burguener G."/>
            <person name="Darino M."/>
            <person name="Turjanski A."/>
            <person name="Kreff E."/>
            <person name="Dieguez M.J."/>
            <person name="Sacco F."/>
        </authorList>
    </citation>
    <scope>NUCLEOTIDE SEQUENCE [LARGE SCALE GENOMIC DNA]</scope>
    <source>
        <strain evidence="2 3">RO10H11247</strain>
    </source>
</reference>
<organism evidence="2 3">
    <name type="scientific">Puccinia sorghi</name>
    <dbReference type="NCBI Taxonomy" id="27349"/>
    <lineage>
        <taxon>Eukaryota</taxon>
        <taxon>Fungi</taxon>
        <taxon>Dikarya</taxon>
        <taxon>Basidiomycota</taxon>
        <taxon>Pucciniomycotina</taxon>
        <taxon>Pucciniomycetes</taxon>
        <taxon>Pucciniales</taxon>
        <taxon>Pucciniaceae</taxon>
        <taxon>Puccinia</taxon>
    </lineage>
</organism>
<proteinExistence type="predicted"/>
<evidence type="ECO:0000313" key="3">
    <source>
        <dbReference type="Proteomes" id="UP000037035"/>
    </source>
</evidence>
<dbReference type="Pfam" id="PF08615">
    <property type="entry name" value="RNase_H2_suC"/>
    <property type="match status" value="1"/>
</dbReference>
<comment type="caution">
    <text evidence="2">The sequence shown here is derived from an EMBL/GenBank/DDBJ whole genome shotgun (WGS) entry which is preliminary data.</text>
</comment>
<dbReference type="Proteomes" id="UP000037035">
    <property type="component" value="Unassembled WGS sequence"/>
</dbReference>
<sequence>MTHPQPSIRIRHRQDSEAAAKQGEQEEQAAGDGRDRLHLMPFSIDYHGPAEISKYFLIRPDLSAQTSAAPGTADGQSDHEMERFEASFRGRYLHGTRLKIPDGYSGLVLSSSSSSSSSLPPPPSAKSPSITTPAPPPTHSLTRGRGRGRGRARGGRRQAVGTREPVTRDQLKRKQSEIDEFLDRDSDHDDADQQQADIRRHAMGEDAMHKGSYSVAAAGAAPDAVPAGYHASVASSHPPPVSSAGPSPPTLQDPHHKLLSSVGRFQHITLWNPDHQMDLSNDVYARALLESVTLAHLAPSDLVH</sequence>
<dbReference type="Gene3D" id="2.40.128.680">
    <property type="match status" value="1"/>
</dbReference>
<evidence type="ECO:0000256" key="1">
    <source>
        <dbReference type="SAM" id="MobiDB-lite"/>
    </source>
</evidence>
<feature type="compositionally biased region" description="Pro residues" evidence="1">
    <location>
        <begin position="237"/>
        <end position="251"/>
    </location>
</feature>
<dbReference type="GO" id="GO:0032299">
    <property type="term" value="C:ribonuclease H2 complex"/>
    <property type="evidence" value="ECO:0007669"/>
    <property type="project" value="InterPro"/>
</dbReference>
<gene>
    <name evidence="2" type="ORF">VP01_310g13</name>
</gene>
<dbReference type="AlphaFoldDB" id="A0A0L6V187"/>
<feature type="region of interest" description="Disordered" evidence="1">
    <location>
        <begin position="229"/>
        <end position="255"/>
    </location>
</feature>
<dbReference type="VEuPathDB" id="FungiDB:VP01_310g13"/>
<feature type="region of interest" description="Disordered" evidence="1">
    <location>
        <begin position="108"/>
        <end position="174"/>
    </location>
</feature>
<evidence type="ECO:0000313" key="2">
    <source>
        <dbReference type="EMBL" id="KNZ53890.1"/>
    </source>
</evidence>
<dbReference type="CDD" id="cd09271">
    <property type="entry name" value="RNase_H2-C"/>
    <property type="match status" value="1"/>
</dbReference>
<dbReference type="OrthoDB" id="6222486at2759"/>
<protein>
    <submittedName>
        <fullName evidence="2">Uncharacterized protein</fullName>
    </submittedName>
</protein>